<accession>A0AAX4HRF0</accession>
<keyword evidence="4" id="KW-1185">Reference proteome</keyword>
<organism evidence="3 4">
    <name type="scientific">Peredibacter starrii</name>
    <dbReference type="NCBI Taxonomy" id="28202"/>
    <lineage>
        <taxon>Bacteria</taxon>
        <taxon>Pseudomonadati</taxon>
        <taxon>Bdellovibrionota</taxon>
        <taxon>Bacteriovoracia</taxon>
        <taxon>Bacteriovoracales</taxon>
        <taxon>Bacteriovoracaceae</taxon>
        <taxon>Peredibacter</taxon>
    </lineage>
</organism>
<protein>
    <recommendedName>
        <fullName evidence="2">HPt domain-containing protein</fullName>
    </recommendedName>
</protein>
<gene>
    <name evidence="3" type="ORF">SOO65_04175</name>
</gene>
<dbReference type="AlphaFoldDB" id="A0AAX4HRF0"/>
<proteinExistence type="predicted"/>
<feature type="domain" description="HPt" evidence="2">
    <location>
        <begin position="6"/>
        <end position="113"/>
    </location>
</feature>
<dbReference type="Gene3D" id="1.20.120.160">
    <property type="entry name" value="HPT domain"/>
    <property type="match status" value="1"/>
</dbReference>
<comment type="caution">
    <text evidence="1">Lacks conserved residue(s) required for the propagation of feature annotation.</text>
</comment>
<evidence type="ECO:0000313" key="4">
    <source>
        <dbReference type="Proteomes" id="UP001324634"/>
    </source>
</evidence>
<dbReference type="SUPFAM" id="SSF47226">
    <property type="entry name" value="Histidine-containing phosphotransfer domain, HPT domain"/>
    <property type="match status" value="1"/>
</dbReference>
<dbReference type="RefSeq" id="WP_321397420.1">
    <property type="nucleotide sequence ID" value="NZ_CP139487.1"/>
</dbReference>
<dbReference type="GO" id="GO:0004672">
    <property type="term" value="F:protein kinase activity"/>
    <property type="evidence" value="ECO:0007669"/>
    <property type="project" value="UniProtKB-ARBA"/>
</dbReference>
<dbReference type="InterPro" id="IPR036641">
    <property type="entry name" value="HPT_dom_sf"/>
</dbReference>
<sequence>MLNDDGDKIDPNLLNSFIRESSEVIENLKSFLAEFTEPSQNECFERFGQQIDRVMGAAFTLALNEMGELCRLGKELGYKSSQVTEISKLLTVQSLLSQLVKILENILKSLKAGLREKSEDVAPLLKRMTEASAMLGNLRTSVKV</sequence>
<dbReference type="KEGG" id="psti:SOO65_04175"/>
<name>A0AAX4HRF0_9BACT</name>
<dbReference type="Proteomes" id="UP001324634">
    <property type="component" value="Chromosome"/>
</dbReference>
<dbReference type="EMBL" id="CP139487">
    <property type="protein sequence ID" value="WPU65935.1"/>
    <property type="molecule type" value="Genomic_DNA"/>
</dbReference>
<dbReference type="PROSITE" id="PS50894">
    <property type="entry name" value="HPT"/>
    <property type="match status" value="1"/>
</dbReference>
<evidence type="ECO:0000256" key="1">
    <source>
        <dbReference type="PROSITE-ProRule" id="PRU00110"/>
    </source>
</evidence>
<evidence type="ECO:0000313" key="3">
    <source>
        <dbReference type="EMBL" id="WPU65935.1"/>
    </source>
</evidence>
<evidence type="ECO:0000259" key="2">
    <source>
        <dbReference type="PROSITE" id="PS50894"/>
    </source>
</evidence>
<dbReference type="InterPro" id="IPR008207">
    <property type="entry name" value="Sig_transdc_His_kin_Hpt_dom"/>
</dbReference>
<reference evidence="3 4" key="1">
    <citation type="submission" date="2023-11" db="EMBL/GenBank/DDBJ databases">
        <title>Peredibacter starrii A3.12.</title>
        <authorList>
            <person name="Mitchell R.J."/>
        </authorList>
    </citation>
    <scope>NUCLEOTIDE SEQUENCE [LARGE SCALE GENOMIC DNA]</scope>
    <source>
        <strain evidence="3 4">A3.12</strain>
    </source>
</reference>
<dbReference type="GO" id="GO:0000160">
    <property type="term" value="P:phosphorelay signal transduction system"/>
    <property type="evidence" value="ECO:0007669"/>
    <property type="project" value="InterPro"/>
</dbReference>